<reference evidence="2 3" key="1">
    <citation type="submission" date="2015-02" db="EMBL/GenBank/DDBJ databases">
        <title>Draft genome sequences of ten Microbacterium spp. with emphasis on heavy metal contaminated environments.</title>
        <authorList>
            <person name="Corretto E."/>
        </authorList>
    </citation>
    <scope>NUCLEOTIDE SEQUENCE [LARGE SCALE GENOMIC DNA]</scope>
    <source>
        <strain evidence="2 3">SA35</strain>
    </source>
</reference>
<evidence type="ECO:0000256" key="1">
    <source>
        <dbReference type="SAM" id="Phobius"/>
    </source>
</evidence>
<dbReference type="PATRIC" id="fig|273678.4.peg.1440"/>
<evidence type="ECO:0008006" key="4">
    <source>
        <dbReference type="Google" id="ProtNLM"/>
    </source>
</evidence>
<feature type="transmembrane region" description="Helical" evidence="1">
    <location>
        <begin position="38"/>
        <end position="67"/>
    </location>
</feature>
<keyword evidence="1" id="KW-0472">Membrane</keyword>
<keyword evidence="1" id="KW-1133">Transmembrane helix</keyword>
<dbReference type="AlphaFoldDB" id="A0A0M2HTK2"/>
<gene>
    <name evidence="2" type="ORF">RS84_01442</name>
</gene>
<sequence>MSAPGFFDARPLVDPVDSAEVARFAREQRGAGASASQVIAWVILAIVVVLFIVPIVYVMAMGLGYAIARGAGVAVAALLATVFTGGLVALGVIAVQRARAARALASYRLASFAAANSMQYFARFDAPPLPGMIYSHGTSRMSTDVVRGTSPRFVEFGNYQYTTSNGENSTTHRWGYVAIKLDVPLPHIVLDALSDNTLGSDVAAGYSREQRLSLEGDFDRYFSLFCPSGYEVDALYLFTPDVMARFIDSLAQLNVEIVDDWMFFYTRRPVSTLDPATWSWLFGAVAAMMTKLDQWARWRDDRLRTLAQPAAAAAGAAAAGPASALPFAPPTALLTPPPPGVAPPGRRLRTRSPWLIIAILVAVVGGMALLPFALGIVAVLFSR</sequence>
<dbReference type="STRING" id="273678.RS84_01442"/>
<keyword evidence="1" id="KW-0812">Transmembrane</keyword>
<organism evidence="2 3">
    <name type="scientific">Microbacterium hydrocarbonoxydans</name>
    <dbReference type="NCBI Taxonomy" id="273678"/>
    <lineage>
        <taxon>Bacteria</taxon>
        <taxon>Bacillati</taxon>
        <taxon>Actinomycetota</taxon>
        <taxon>Actinomycetes</taxon>
        <taxon>Micrococcales</taxon>
        <taxon>Microbacteriaceae</taxon>
        <taxon>Microbacterium</taxon>
    </lineage>
</organism>
<dbReference type="OrthoDB" id="5054050at2"/>
<keyword evidence="3" id="KW-1185">Reference proteome</keyword>
<accession>A0A0M2HTK2</accession>
<name>A0A0M2HTK2_9MICO</name>
<protein>
    <recommendedName>
        <fullName evidence="4">DUF3137 domain-containing protein</fullName>
    </recommendedName>
</protein>
<proteinExistence type="predicted"/>
<dbReference type="EMBL" id="JYJB01000008">
    <property type="protein sequence ID" value="KJL47814.1"/>
    <property type="molecule type" value="Genomic_DNA"/>
</dbReference>
<feature type="transmembrane region" description="Helical" evidence="1">
    <location>
        <begin position="73"/>
        <end position="95"/>
    </location>
</feature>
<evidence type="ECO:0000313" key="2">
    <source>
        <dbReference type="EMBL" id="KJL47814.1"/>
    </source>
</evidence>
<dbReference type="Proteomes" id="UP000033900">
    <property type="component" value="Unassembled WGS sequence"/>
</dbReference>
<feature type="transmembrane region" description="Helical" evidence="1">
    <location>
        <begin position="354"/>
        <end position="381"/>
    </location>
</feature>
<evidence type="ECO:0000313" key="3">
    <source>
        <dbReference type="Proteomes" id="UP000033900"/>
    </source>
</evidence>
<dbReference type="RefSeq" id="WP_045257100.1">
    <property type="nucleotide sequence ID" value="NZ_JYJB01000008.1"/>
</dbReference>
<comment type="caution">
    <text evidence="2">The sequence shown here is derived from an EMBL/GenBank/DDBJ whole genome shotgun (WGS) entry which is preliminary data.</text>
</comment>